<comment type="similarity">
    <text evidence="1">Belongs to the transferase hexapeptide repeat family.</text>
</comment>
<dbReference type="CDD" id="cd04647">
    <property type="entry name" value="LbH_MAT_like"/>
    <property type="match status" value="1"/>
</dbReference>
<sequence length="191" mass="21499">MPYYTVQELEKLNFKYLGKNIKISTLASIYNHEQIEIGDNSRIDDYCILSGKIKIEKHVHIAPFCLLAGGSEGITMQDFSGLAYGVKVFTQSDDYSGETLTNPTIPKKYKKELKKPITIGKHVIIGTNSVIMPGVKIEEGTSIGAMSLIRKSTENWSVYVGNPAKKIKNRKKQLLLLEQEFLKEEQQNDSI</sequence>
<accession>A0AA95KKN0</accession>
<dbReference type="InterPro" id="IPR001451">
    <property type="entry name" value="Hexapep"/>
</dbReference>
<dbReference type="AlphaFoldDB" id="A0AA95KKN0"/>
<comment type="catalytic activity">
    <reaction evidence="7">
        <text>chloramphenicol + acetyl-CoA = chloramphenicol 3-acetate + CoA</text>
        <dbReference type="Rhea" id="RHEA:18421"/>
        <dbReference type="ChEBI" id="CHEBI:16730"/>
        <dbReference type="ChEBI" id="CHEBI:17698"/>
        <dbReference type="ChEBI" id="CHEBI:57287"/>
        <dbReference type="ChEBI" id="CHEBI:57288"/>
        <dbReference type="EC" id="2.3.1.28"/>
    </reaction>
</comment>
<dbReference type="SUPFAM" id="SSF51161">
    <property type="entry name" value="Trimeric LpxA-like enzymes"/>
    <property type="match status" value="1"/>
</dbReference>
<evidence type="ECO:0000256" key="7">
    <source>
        <dbReference type="ARBA" id="ARBA00047633"/>
    </source>
</evidence>
<keyword evidence="5" id="KW-0046">Antibiotic resistance</keyword>
<dbReference type="PANTHER" id="PTHR43300">
    <property type="entry name" value="ACETYLTRANSFERASE"/>
    <property type="match status" value="1"/>
</dbReference>
<name>A0AA95KKN0_9GAMM</name>
<protein>
    <recommendedName>
        <fullName evidence="3">Chloramphenicol acetyltransferase</fullName>
        <ecNumber evidence="2">2.3.1.28</ecNumber>
    </recommendedName>
</protein>
<keyword evidence="4 8" id="KW-0808">Transferase</keyword>
<reference evidence="8" key="2">
    <citation type="submission" date="2023-04" db="EMBL/GenBank/DDBJ databases">
        <authorList>
            <person name="Beletskiy A.V."/>
            <person name="Mardanov A.V."/>
            <person name="Ravin N.V."/>
        </authorList>
    </citation>
    <scope>NUCLEOTIDE SEQUENCE</scope>
    <source>
        <strain evidence="8">GKL-01</strain>
    </source>
</reference>
<dbReference type="PANTHER" id="PTHR43300:SF12">
    <property type="entry name" value="CHLORAMPHENICOL ACETYLTRANSFERASE"/>
    <property type="match status" value="1"/>
</dbReference>
<proteinExistence type="inferred from homology"/>
<gene>
    <name evidence="8" type="ORF">QJT80_01335</name>
</gene>
<evidence type="ECO:0000256" key="5">
    <source>
        <dbReference type="ARBA" id="ARBA00023251"/>
    </source>
</evidence>
<dbReference type="KEGG" id="tdu:QJT80_01335"/>
<dbReference type="InterPro" id="IPR011004">
    <property type="entry name" value="Trimer_LpxA-like_sf"/>
</dbReference>
<evidence type="ECO:0000256" key="3">
    <source>
        <dbReference type="ARBA" id="ARBA00020291"/>
    </source>
</evidence>
<dbReference type="InterPro" id="IPR050179">
    <property type="entry name" value="Trans_hexapeptide_repeat"/>
</dbReference>
<evidence type="ECO:0000256" key="1">
    <source>
        <dbReference type="ARBA" id="ARBA00007274"/>
    </source>
</evidence>
<evidence type="ECO:0000256" key="6">
    <source>
        <dbReference type="ARBA" id="ARBA00023315"/>
    </source>
</evidence>
<organism evidence="8">
    <name type="scientific">Candidatus Thiocaldithrix dubininis</name>
    <dbReference type="NCBI Taxonomy" id="3080823"/>
    <lineage>
        <taxon>Bacteria</taxon>
        <taxon>Pseudomonadati</taxon>
        <taxon>Pseudomonadota</taxon>
        <taxon>Gammaproteobacteria</taxon>
        <taxon>Thiotrichales</taxon>
        <taxon>Thiotrichaceae</taxon>
        <taxon>Candidatus Thiocaldithrix</taxon>
    </lineage>
</organism>
<dbReference type="GO" id="GO:0008811">
    <property type="term" value="F:chloramphenicol O-acetyltransferase activity"/>
    <property type="evidence" value="ECO:0007669"/>
    <property type="project" value="UniProtKB-EC"/>
</dbReference>
<evidence type="ECO:0000313" key="8">
    <source>
        <dbReference type="EMBL" id="WGZ91128.1"/>
    </source>
</evidence>
<evidence type="ECO:0000256" key="4">
    <source>
        <dbReference type="ARBA" id="ARBA00022679"/>
    </source>
</evidence>
<evidence type="ECO:0000256" key="2">
    <source>
        <dbReference type="ARBA" id="ARBA00013235"/>
    </source>
</evidence>
<dbReference type="GO" id="GO:0046677">
    <property type="term" value="P:response to antibiotic"/>
    <property type="evidence" value="ECO:0007669"/>
    <property type="project" value="UniProtKB-KW"/>
</dbReference>
<reference evidence="8" key="1">
    <citation type="journal article" date="2023" name="Int. J. Mol. Sci.">
        <title>Metagenomics Revealed a New Genus 'Candidatus Thiocaldithrix dubininis' gen. nov., sp. nov. and a New Species 'Candidatus Thiothrix putei' sp. nov. in the Family Thiotrichaceae, Some Members of Which Have Traits of Both Na+- and H+-Motive Energetics.</title>
        <authorList>
            <person name="Ravin N.V."/>
            <person name="Muntyan M.S."/>
            <person name="Smolyakov D.D."/>
            <person name="Rudenko T.S."/>
            <person name="Beletsky A.V."/>
            <person name="Mardanov A.V."/>
            <person name="Grabovich M.Y."/>
        </authorList>
    </citation>
    <scope>NUCLEOTIDE SEQUENCE</scope>
    <source>
        <strain evidence="8">GKL-01</strain>
    </source>
</reference>
<dbReference type="EMBL" id="CP124755">
    <property type="protein sequence ID" value="WGZ91128.1"/>
    <property type="molecule type" value="Genomic_DNA"/>
</dbReference>
<dbReference type="EC" id="2.3.1.28" evidence="2"/>
<dbReference type="Proteomes" id="UP001300672">
    <property type="component" value="Chromosome"/>
</dbReference>
<dbReference type="Gene3D" id="2.160.10.10">
    <property type="entry name" value="Hexapeptide repeat proteins"/>
    <property type="match status" value="1"/>
</dbReference>
<keyword evidence="6 8" id="KW-0012">Acyltransferase</keyword>
<dbReference type="Pfam" id="PF00132">
    <property type="entry name" value="Hexapep"/>
    <property type="match status" value="2"/>
</dbReference>